<evidence type="ECO:0000256" key="1">
    <source>
        <dbReference type="ARBA" id="ARBA00000085"/>
    </source>
</evidence>
<organism evidence="11 12">
    <name type="scientific">Fibrivirga algicola</name>
    <dbReference type="NCBI Taxonomy" id="2950420"/>
    <lineage>
        <taxon>Bacteria</taxon>
        <taxon>Pseudomonadati</taxon>
        <taxon>Bacteroidota</taxon>
        <taxon>Cytophagia</taxon>
        <taxon>Cytophagales</taxon>
        <taxon>Spirosomataceae</taxon>
        <taxon>Fibrivirga</taxon>
    </lineage>
</organism>
<dbReference type="Gene3D" id="3.30.450.20">
    <property type="entry name" value="PAS domain"/>
    <property type="match status" value="2"/>
</dbReference>
<dbReference type="Pfam" id="PF13426">
    <property type="entry name" value="PAS_9"/>
    <property type="match status" value="1"/>
</dbReference>
<evidence type="ECO:0000259" key="10">
    <source>
        <dbReference type="PROSITE" id="PS50113"/>
    </source>
</evidence>
<dbReference type="InterPro" id="IPR013767">
    <property type="entry name" value="PAS_fold"/>
</dbReference>
<feature type="domain" description="Histidine kinase" evidence="8">
    <location>
        <begin position="319"/>
        <end position="535"/>
    </location>
</feature>
<keyword evidence="3" id="KW-0597">Phosphoprotein</keyword>
<dbReference type="InterPro" id="IPR050736">
    <property type="entry name" value="Sensor_HK_Regulatory"/>
</dbReference>
<dbReference type="Pfam" id="PF00512">
    <property type="entry name" value="HisKA"/>
    <property type="match status" value="1"/>
</dbReference>
<dbReference type="InterPro" id="IPR000014">
    <property type="entry name" value="PAS"/>
</dbReference>
<dbReference type="NCBIfam" id="TIGR00229">
    <property type="entry name" value="sensory_box"/>
    <property type="match status" value="2"/>
</dbReference>
<dbReference type="PRINTS" id="PR00344">
    <property type="entry name" value="BCTRLSENSOR"/>
</dbReference>
<comment type="caution">
    <text evidence="11">The sequence shown here is derived from an EMBL/GenBank/DDBJ whole genome shotgun (WGS) entry which is preliminary data.</text>
</comment>
<dbReference type="InterPro" id="IPR036097">
    <property type="entry name" value="HisK_dim/P_sf"/>
</dbReference>
<dbReference type="Pfam" id="PF02518">
    <property type="entry name" value="HATPase_c"/>
    <property type="match status" value="1"/>
</dbReference>
<dbReference type="SMART" id="SM00388">
    <property type="entry name" value="HisKA"/>
    <property type="match status" value="1"/>
</dbReference>
<dbReference type="PANTHER" id="PTHR43711:SF26">
    <property type="entry name" value="SENSOR HISTIDINE KINASE RCSC"/>
    <property type="match status" value="1"/>
</dbReference>
<dbReference type="PROSITE" id="PS50109">
    <property type="entry name" value="HIS_KIN"/>
    <property type="match status" value="1"/>
</dbReference>
<dbReference type="PANTHER" id="PTHR43711">
    <property type="entry name" value="TWO-COMPONENT HISTIDINE KINASE"/>
    <property type="match status" value="1"/>
</dbReference>
<dbReference type="Pfam" id="PF00989">
    <property type="entry name" value="PAS"/>
    <property type="match status" value="1"/>
</dbReference>
<evidence type="ECO:0000256" key="3">
    <source>
        <dbReference type="ARBA" id="ARBA00022553"/>
    </source>
</evidence>
<reference evidence="12" key="1">
    <citation type="submission" date="2019-09" db="EMBL/GenBank/DDBJ databases">
        <authorList>
            <person name="Jung D.-H."/>
        </authorList>
    </citation>
    <scope>NUCLEOTIDE SEQUENCE [LARGE SCALE GENOMIC DNA]</scope>
    <source>
        <strain evidence="12">JA-25</strain>
    </source>
</reference>
<evidence type="ECO:0000313" key="11">
    <source>
        <dbReference type="EMBL" id="NID13477.1"/>
    </source>
</evidence>
<dbReference type="InterPro" id="IPR000700">
    <property type="entry name" value="PAS-assoc_C"/>
</dbReference>
<dbReference type="InterPro" id="IPR003661">
    <property type="entry name" value="HisK_dim/P_dom"/>
</dbReference>
<accession>A0ABX0QR78</accession>
<dbReference type="InterPro" id="IPR005467">
    <property type="entry name" value="His_kinase_dom"/>
</dbReference>
<keyword evidence="7" id="KW-0175">Coiled coil</keyword>
<dbReference type="PROSITE" id="PS50113">
    <property type="entry name" value="PAC"/>
    <property type="match status" value="1"/>
</dbReference>
<keyword evidence="6" id="KW-0902">Two-component regulatory system</keyword>
<gene>
    <name evidence="11" type="ORF">F7231_25140</name>
</gene>
<comment type="catalytic activity">
    <reaction evidence="1">
        <text>ATP + protein L-histidine = ADP + protein N-phospho-L-histidine.</text>
        <dbReference type="EC" id="2.7.13.3"/>
    </reaction>
</comment>
<dbReference type="EMBL" id="WAEL01000012">
    <property type="protein sequence ID" value="NID13477.1"/>
    <property type="molecule type" value="Genomic_DNA"/>
</dbReference>
<evidence type="ECO:0000256" key="2">
    <source>
        <dbReference type="ARBA" id="ARBA00012438"/>
    </source>
</evidence>
<evidence type="ECO:0000256" key="7">
    <source>
        <dbReference type="SAM" id="Coils"/>
    </source>
</evidence>
<dbReference type="CDD" id="cd00075">
    <property type="entry name" value="HATPase"/>
    <property type="match status" value="1"/>
</dbReference>
<dbReference type="SUPFAM" id="SSF55785">
    <property type="entry name" value="PYP-like sensor domain (PAS domain)"/>
    <property type="match status" value="2"/>
</dbReference>
<dbReference type="GO" id="GO:0016301">
    <property type="term" value="F:kinase activity"/>
    <property type="evidence" value="ECO:0007669"/>
    <property type="project" value="UniProtKB-KW"/>
</dbReference>
<dbReference type="Gene3D" id="1.10.287.130">
    <property type="match status" value="1"/>
</dbReference>
<feature type="coiled-coil region" evidence="7">
    <location>
        <begin position="253"/>
        <end position="309"/>
    </location>
</feature>
<feature type="domain" description="PAS" evidence="9">
    <location>
        <begin position="135"/>
        <end position="177"/>
    </location>
</feature>
<evidence type="ECO:0000256" key="4">
    <source>
        <dbReference type="ARBA" id="ARBA00022679"/>
    </source>
</evidence>
<name>A0ABX0QR78_9BACT</name>
<evidence type="ECO:0000313" key="12">
    <source>
        <dbReference type="Proteomes" id="UP000606008"/>
    </source>
</evidence>
<proteinExistence type="predicted"/>
<keyword evidence="12" id="KW-1185">Reference proteome</keyword>
<dbReference type="RefSeq" id="WP_166694000.1">
    <property type="nucleotide sequence ID" value="NZ_WAEL01000012.1"/>
</dbReference>
<reference evidence="12" key="2">
    <citation type="submission" date="2023-07" db="EMBL/GenBank/DDBJ databases">
        <authorList>
            <person name="Jung D.-H."/>
        </authorList>
    </citation>
    <scope>NUCLEOTIDE SEQUENCE [LARGE SCALE GENOMIC DNA]</scope>
    <source>
        <strain evidence="12">JA-25</strain>
    </source>
</reference>
<evidence type="ECO:0000256" key="5">
    <source>
        <dbReference type="ARBA" id="ARBA00022777"/>
    </source>
</evidence>
<dbReference type="EC" id="2.7.13.3" evidence="2"/>
<keyword evidence="4" id="KW-0808">Transferase</keyword>
<dbReference type="SUPFAM" id="SSF47384">
    <property type="entry name" value="Homodimeric domain of signal transducing histidine kinase"/>
    <property type="match status" value="1"/>
</dbReference>
<dbReference type="Proteomes" id="UP000606008">
    <property type="component" value="Unassembled WGS sequence"/>
</dbReference>
<evidence type="ECO:0000259" key="9">
    <source>
        <dbReference type="PROSITE" id="PS50112"/>
    </source>
</evidence>
<dbReference type="SMART" id="SM00387">
    <property type="entry name" value="HATPase_c"/>
    <property type="match status" value="1"/>
</dbReference>
<dbReference type="SUPFAM" id="SSF55874">
    <property type="entry name" value="ATPase domain of HSP90 chaperone/DNA topoisomerase II/histidine kinase"/>
    <property type="match status" value="1"/>
</dbReference>
<dbReference type="InterPro" id="IPR003594">
    <property type="entry name" value="HATPase_dom"/>
</dbReference>
<evidence type="ECO:0000259" key="8">
    <source>
        <dbReference type="PROSITE" id="PS50109"/>
    </source>
</evidence>
<dbReference type="InterPro" id="IPR004358">
    <property type="entry name" value="Sig_transdc_His_kin-like_C"/>
</dbReference>
<feature type="domain" description="PAC" evidence="10">
    <location>
        <begin position="212"/>
        <end position="262"/>
    </location>
</feature>
<dbReference type="InterPro" id="IPR036890">
    <property type="entry name" value="HATPase_C_sf"/>
</dbReference>
<dbReference type="SMART" id="SM00091">
    <property type="entry name" value="PAS"/>
    <property type="match status" value="1"/>
</dbReference>
<dbReference type="InterPro" id="IPR035965">
    <property type="entry name" value="PAS-like_dom_sf"/>
</dbReference>
<keyword evidence="5 11" id="KW-0418">Kinase</keyword>
<protein>
    <recommendedName>
        <fullName evidence="2">histidine kinase</fullName>
        <ecNumber evidence="2">2.7.13.3</ecNumber>
    </recommendedName>
</protein>
<dbReference type="Gene3D" id="3.30.565.10">
    <property type="entry name" value="Histidine kinase-like ATPase, C-terminal domain"/>
    <property type="match status" value="1"/>
</dbReference>
<evidence type="ECO:0000256" key="6">
    <source>
        <dbReference type="ARBA" id="ARBA00023012"/>
    </source>
</evidence>
<dbReference type="CDD" id="cd00082">
    <property type="entry name" value="HisKA"/>
    <property type="match status" value="1"/>
</dbReference>
<dbReference type="CDD" id="cd00130">
    <property type="entry name" value="PAS"/>
    <property type="match status" value="2"/>
</dbReference>
<dbReference type="PROSITE" id="PS50112">
    <property type="entry name" value="PAS"/>
    <property type="match status" value="1"/>
</dbReference>
<sequence length="539" mass="60895">MLPNLYSNALTDLLFKTNVDCIGIYDLTSERFVSINQAGLTMLGYTLEDDLLLDPIRSKSLRTLPLDAYHRALLASRLREGKEYQEMVQIDRRDGRIFWGQLTVTSFIAQERPYALIRLIDQGRLHDAEREVDHSHRRYEAIFSNAALPIVVCNRQGVIVSANQLAEVVFGYSPGQLTTLLIEQLVPQGLSGHHELLRRQFNEAPQVRMMGQHLDLQACRRDGTTFPVEISLSYFRLEDELYAVAYIVDISLKKQAEQQLVTKRDQIVQLNAELEHKVADRTHALMNTLDQLRQSKDELARALVTEQKLGELKSRFVSMASHEFRTPLTVLKTSASILERQLIDVPQFDKRKKHFDRIRSSIKHLNDILEEFLLVGKLEEGKVELHVAGVNLDQLVQETVADMQELMKPEQTVTVQISCPEPVWLDPSLLHKVLVNLLTNAIKYSGPSSTVTVAGSCTASVLTLSVQDQGIGISSEDQQHLFERFYRANNVSNIAGTGLGLHIVGRYVAIMGGHVVLQSELNQGTRVTLHLPYEHHSVD</sequence>